<sequence>MDGCLVSCNSVVEASDANEYDEDDDWEVRGTVTEAADAVLVSGGRISGVRPLTRSLVEELDNVTKAEPADEGHDRDLTGERENGPKKRGI</sequence>
<dbReference type="EMBL" id="QXGE01005283">
    <property type="protein sequence ID" value="KAE9267949.1"/>
    <property type="molecule type" value="Genomic_DNA"/>
</dbReference>
<proteinExistence type="predicted"/>
<protein>
    <submittedName>
        <fullName evidence="3">Uncharacterized protein</fullName>
    </submittedName>
</protein>
<organism evidence="3 4">
    <name type="scientific">Phytophthora fragariae</name>
    <dbReference type="NCBI Taxonomy" id="53985"/>
    <lineage>
        <taxon>Eukaryota</taxon>
        <taxon>Sar</taxon>
        <taxon>Stramenopiles</taxon>
        <taxon>Oomycota</taxon>
        <taxon>Peronosporomycetes</taxon>
        <taxon>Peronosporales</taxon>
        <taxon>Peronosporaceae</taxon>
        <taxon>Phytophthora</taxon>
    </lineage>
</organism>
<reference evidence="3 4" key="1">
    <citation type="submission" date="2018-08" db="EMBL/GenBank/DDBJ databases">
        <title>Genomic investigation of the strawberry pathogen Phytophthora fragariae indicates pathogenicity is determined by transcriptional variation in three key races.</title>
        <authorList>
            <person name="Adams T.M."/>
            <person name="Armitage A.D."/>
            <person name="Sobczyk M.K."/>
            <person name="Bates H.J."/>
            <person name="Dunwell J.M."/>
            <person name="Nellist C.F."/>
            <person name="Harrison R.J."/>
        </authorList>
    </citation>
    <scope>NUCLEOTIDE SEQUENCE [LARGE SCALE GENOMIC DNA]</scope>
    <source>
        <strain evidence="3 4">A4</strain>
        <strain evidence="2 5">SCRP245</strain>
    </source>
</reference>
<evidence type="ECO:0000313" key="2">
    <source>
        <dbReference type="EMBL" id="KAE8955911.1"/>
    </source>
</evidence>
<dbReference type="AlphaFoldDB" id="A0A6A4BAQ0"/>
<evidence type="ECO:0000313" key="3">
    <source>
        <dbReference type="EMBL" id="KAE9267949.1"/>
    </source>
</evidence>
<feature type="region of interest" description="Disordered" evidence="1">
    <location>
        <begin position="60"/>
        <end position="90"/>
    </location>
</feature>
<evidence type="ECO:0000313" key="5">
    <source>
        <dbReference type="Proteomes" id="UP000460718"/>
    </source>
</evidence>
<name>A0A6A4BAQ0_9STRA</name>
<dbReference type="Proteomes" id="UP000460718">
    <property type="component" value="Unassembled WGS sequence"/>
</dbReference>
<dbReference type="EMBL" id="QXFW01008109">
    <property type="protein sequence ID" value="KAE8955911.1"/>
    <property type="molecule type" value="Genomic_DNA"/>
</dbReference>
<dbReference type="Proteomes" id="UP000437068">
    <property type="component" value="Unassembled WGS sequence"/>
</dbReference>
<comment type="caution">
    <text evidence="3">The sequence shown here is derived from an EMBL/GenBank/DDBJ whole genome shotgun (WGS) entry which is preliminary data.</text>
</comment>
<accession>A0A6A4BAQ0</accession>
<evidence type="ECO:0000313" key="4">
    <source>
        <dbReference type="Proteomes" id="UP000437068"/>
    </source>
</evidence>
<evidence type="ECO:0000256" key="1">
    <source>
        <dbReference type="SAM" id="MobiDB-lite"/>
    </source>
</evidence>
<gene>
    <name evidence="3" type="ORF">PF001_g29865</name>
    <name evidence="2" type="ORF">PF011_g31652</name>
</gene>
<feature type="compositionally biased region" description="Basic and acidic residues" evidence="1">
    <location>
        <begin position="62"/>
        <end position="90"/>
    </location>
</feature>